<dbReference type="EMBL" id="GL883077">
    <property type="protein sequence ID" value="EGF91764.1"/>
    <property type="molecule type" value="Genomic_DNA"/>
</dbReference>
<protein>
    <submittedName>
        <fullName evidence="3">Melibiase family protein</fullName>
    </submittedName>
</protein>
<dbReference type="SUPFAM" id="SSF51445">
    <property type="entry name" value="(Trans)glycosidases"/>
    <property type="match status" value="1"/>
</dbReference>
<dbReference type="InterPro" id="IPR013785">
    <property type="entry name" value="Aldolase_TIM"/>
</dbReference>
<dbReference type="InterPro" id="IPR017853">
    <property type="entry name" value="GH"/>
</dbReference>
<dbReference type="InterPro" id="IPR002252">
    <property type="entry name" value="Glyco_hydro_36"/>
</dbReference>
<dbReference type="AlphaFoldDB" id="F4QIC6"/>
<dbReference type="PANTHER" id="PTHR43053">
    <property type="entry name" value="GLYCOSIDASE FAMILY 31"/>
    <property type="match status" value="1"/>
</dbReference>
<dbReference type="STRING" id="715226.ABI_01940"/>
<evidence type="ECO:0000313" key="3">
    <source>
        <dbReference type="EMBL" id="EGF91764.1"/>
    </source>
</evidence>
<keyword evidence="4" id="KW-1185">Reference proteome</keyword>
<dbReference type="Proteomes" id="UP000006512">
    <property type="component" value="Unassembled WGS sequence"/>
</dbReference>
<keyword evidence="1" id="KW-0378">Hydrolase</keyword>
<name>F4QIC6_9CAUL</name>
<dbReference type="InterPro" id="IPR050985">
    <property type="entry name" value="Alpha-glycosidase_related"/>
</dbReference>
<dbReference type="eggNOG" id="COG1501">
    <property type="taxonomic scope" value="Bacteria"/>
</dbReference>
<dbReference type="Pfam" id="PF02065">
    <property type="entry name" value="Melibiase"/>
    <property type="match status" value="1"/>
</dbReference>
<reference evidence="4" key="1">
    <citation type="submission" date="2011-03" db="EMBL/GenBank/DDBJ databases">
        <title>Draft genome sequence of Brevundimonas diminuta.</title>
        <authorList>
            <person name="Brown P.J.B."/>
            <person name="Buechlein A."/>
            <person name="Hemmerich C."/>
            <person name="Brun Y.V."/>
        </authorList>
    </citation>
    <scope>NUCLEOTIDE SEQUENCE [LARGE SCALE GENOMIC DNA]</scope>
    <source>
        <strain evidence="4">C19</strain>
    </source>
</reference>
<evidence type="ECO:0000313" key="4">
    <source>
        <dbReference type="Proteomes" id="UP000006512"/>
    </source>
</evidence>
<organism evidence="3 4">
    <name type="scientific">Asticcacaulis biprosthecium C19</name>
    <dbReference type="NCBI Taxonomy" id="715226"/>
    <lineage>
        <taxon>Bacteria</taxon>
        <taxon>Pseudomonadati</taxon>
        <taxon>Pseudomonadota</taxon>
        <taxon>Alphaproteobacteria</taxon>
        <taxon>Caulobacterales</taxon>
        <taxon>Caulobacteraceae</taxon>
        <taxon>Asticcacaulis</taxon>
    </lineage>
</organism>
<evidence type="ECO:0000256" key="1">
    <source>
        <dbReference type="ARBA" id="ARBA00022801"/>
    </source>
</evidence>
<dbReference type="HOGENOM" id="CLU_404246_0_0_5"/>
<dbReference type="GO" id="GO:0004557">
    <property type="term" value="F:alpha-galactosidase activity"/>
    <property type="evidence" value="ECO:0007669"/>
    <property type="project" value="InterPro"/>
</dbReference>
<dbReference type="CDD" id="cd14791">
    <property type="entry name" value="GH36"/>
    <property type="match status" value="1"/>
</dbReference>
<dbReference type="GO" id="GO:0016052">
    <property type="term" value="P:carbohydrate catabolic process"/>
    <property type="evidence" value="ECO:0007669"/>
    <property type="project" value="InterPro"/>
</dbReference>
<evidence type="ECO:0000256" key="2">
    <source>
        <dbReference type="ARBA" id="ARBA00023295"/>
    </source>
</evidence>
<gene>
    <name evidence="3" type="ORF">ABI_01940</name>
</gene>
<accession>F4QIC6</accession>
<keyword evidence="2" id="KW-0326">Glycosidase</keyword>
<proteinExistence type="predicted"/>
<sequence>MFALPAGLCIHDVQQEGTAMISRPLVHRRHLLGLLAGTVIASGLTRAGQALSADLALASAGDSSLTIEYDSRLHSRLVRKSDNLALTDFAPSDTLTLKDGTVVDAFSLTGQTKTAVTDRHGKGTRFVITGRSADAIEKTLTVTFYNNYPGFGLVTTRYRNGGTAAIEVAGWRGNAHTLKSSGSGFWSWSGATHPDRRDWVQPVKDGFDQPNFMGMNASDYGSGTPVVDAWRPDAGIATGHIEVTPKLISLPLLATPVGASIAIDQARAMTLAPGESLDTLDTFVTMHTRDYYATLDTYRRIMADRGLAAPKPPEGAYEAIWCAWGYDRIFNVPEIEGTYSKVKELGFKWAVLDDGWQTNEGDWNLDPRKFRSEADMIAFVKTIRAAGLKPKLWLAPLAVDPGADLLHDHTDMLLLDENGAVHDVTWWNAFYLCPAYEPTRDYTKKLIHKIIAEWGYEGLKLDGQHMNGVAPCYNPLHNHARPEESVEKLQDFWKLVYDTAREANPQAVVEFCPCGTSYAFHNLPFTNQVPASDPLSSWQVRHKGKSLKALMGRDAAYAGDHVELSDNGNDWASTVGIGAVISTKFTWPNEGRGKDSKFRLTPEREAVWRKWADIYNTRMLPKGQYLGELYDIGFDKPEAHAVAKDGKLYYGFYSPQWSGEIELRGLKSGTYSVTDYFNGKDLGTVTASSSRINASFEKFLLIEAVPAGKA</sequence>
<dbReference type="PANTHER" id="PTHR43053:SF3">
    <property type="entry name" value="ALPHA-GALACTOSIDASE C-RELATED"/>
    <property type="match status" value="1"/>
</dbReference>
<dbReference type="Gene3D" id="3.20.20.70">
    <property type="entry name" value="Aldolase class I"/>
    <property type="match status" value="1"/>
</dbReference>